<dbReference type="EMBL" id="KL142379">
    <property type="protein sequence ID" value="KDR76389.1"/>
    <property type="molecule type" value="Genomic_DNA"/>
</dbReference>
<keyword evidence="3" id="KW-1185">Reference proteome</keyword>
<organism evidence="2 3">
    <name type="scientific">Galerina marginata (strain CBS 339.88)</name>
    <dbReference type="NCBI Taxonomy" id="685588"/>
    <lineage>
        <taxon>Eukaryota</taxon>
        <taxon>Fungi</taxon>
        <taxon>Dikarya</taxon>
        <taxon>Basidiomycota</taxon>
        <taxon>Agaricomycotina</taxon>
        <taxon>Agaricomycetes</taxon>
        <taxon>Agaricomycetidae</taxon>
        <taxon>Agaricales</taxon>
        <taxon>Agaricineae</taxon>
        <taxon>Strophariaceae</taxon>
        <taxon>Galerina</taxon>
    </lineage>
</organism>
<evidence type="ECO:0000313" key="2">
    <source>
        <dbReference type="EMBL" id="KDR76389.1"/>
    </source>
</evidence>
<dbReference type="Proteomes" id="UP000027222">
    <property type="component" value="Unassembled WGS sequence"/>
</dbReference>
<accession>A0A067T911</accession>
<feature type="region of interest" description="Disordered" evidence="1">
    <location>
        <begin position="168"/>
        <end position="225"/>
    </location>
</feature>
<dbReference type="HOGENOM" id="CLU_852739_0_0_1"/>
<sequence length="309" mass="35111">MDKLKHDLKLQNNPECFKGIRENILEFSREYLHCYVPFLEQDDAFGKVEKKLEEIYPDIFNQPYPSLKSYVNKYHTKRRYRGLMKLKENKENSPNKRVRSRSQTIPNLSPQSRLQASTSHCPKSPSASRCRRLLVPNVLIHSSSIQKTSSVTKPKLNSVSTLVASSSQHIQVSHQSQLDAEARSEPPIPLPMPSTSSSQPQGSSFPRPPPSHASPLRSSQGVVPQPQFGHPIARVHHFLDTCIPSMTGFLKRFIDIGCVNDEYLFSVSLWTPAQIEDFLHKLPAGPDGSVMNATEMFVLRNHFMDYFKQ</sequence>
<proteinExistence type="predicted"/>
<reference evidence="3" key="1">
    <citation type="journal article" date="2014" name="Proc. Natl. Acad. Sci. U.S.A.">
        <title>Extensive sampling of basidiomycete genomes demonstrates inadequacy of the white-rot/brown-rot paradigm for wood decay fungi.</title>
        <authorList>
            <person name="Riley R."/>
            <person name="Salamov A.A."/>
            <person name="Brown D.W."/>
            <person name="Nagy L.G."/>
            <person name="Floudas D."/>
            <person name="Held B.W."/>
            <person name="Levasseur A."/>
            <person name="Lombard V."/>
            <person name="Morin E."/>
            <person name="Otillar R."/>
            <person name="Lindquist E.A."/>
            <person name="Sun H."/>
            <person name="LaButti K.M."/>
            <person name="Schmutz J."/>
            <person name="Jabbour D."/>
            <person name="Luo H."/>
            <person name="Baker S.E."/>
            <person name="Pisabarro A.G."/>
            <person name="Walton J.D."/>
            <person name="Blanchette R.A."/>
            <person name="Henrissat B."/>
            <person name="Martin F."/>
            <person name="Cullen D."/>
            <person name="Hibbett D.S."/>
            <person name="Grigoriev I.V."/>
        </authorList>
    </citation>
    <scope>NUCLEOTIDE SEQUENCE [LARGE SCALE GENOMIC DNA]</scope>
    <source>
        <strain evidence="3">CBS 339.88</strain>
    </source>
</reference>
<evidence type="ECO:0000313" key="3">
    <source>
        <dbReference type="Proteomes" id="UP000027222"/>
    </source>
</evidence>
<evidence type="ECO:0000256" key="1">
    <source>
        <dbReference type="SAM" id="MobiDB-lite"/>
    </source>
</evidence>
<protein>
    <submittedName>
        <fullName evidence="2">Uncharacterized protein</fullName>
    </submittedName>
</protein>
<feature type="compositionally biased region" description="Polar residues" evidence="1">
    <location>
        <begin position="101"/>
        <end position="127"/>
    </location>
</feature>
<feature type="compositionally biased region" description="Low complexity" evidence="1">
    <location>
        <begin position="168"/>
        <end position="177"/>
    </location>
</feature>
<dbReference type="AlphaFoldDB" id="A0A067T911"/>
<gene>
    <name evidence="2" type="ORF">GALMADRAFT_140091</name>
</gene>
<feature type="compositionally biased region" description="Low complexity" evidence="1">
    <location>
        <begin position="193"/>
        <end position="205"/>
    </location>
</feature>
<dbReference type="OrthoDB" id="3062825at2759"/>
<name>A0A067T911_GALM3</name>
<feature type="region of interest" description="Disordered" evidence="1">
    <location>
        <begin position="87"/>
        <end position="128"/>
    </location>
</feature>